<evidence type="ECO:0000256" key="7">
    <source>
        <dbReference type="ARBA" id="ARBA00022692"/>
    </source>
</evidence>
<evidence type="ECO:0000256" key="4">
    <source>
        <dbReference type="ARBA" id="ARBA00022448"/>
    </source>
</evidence>
<keyword evidence="7 11" id="KW-0812">Transmembrane</keyword>
<sequence>MAHFKYIGRSKKGEKVEGVVESNDRAGAVRVIESMGHIPVSITETTKTHKQNSAAEGKKRLKFELGFQRKPKMKLQDLLLFSRELSDLVASGMTIGRALHTLSARKDESAVGKIVVTLRDEIVQGTSLSDALELYPETFSSLYINLVRAGEASGNLPLALENVCVHYERVQDAKSKVISALVYPAIVMIVGGLAVIGLMIFIVPKFANTFDEMGATLPKPTLALMAISNFVTHYGLILAGVITGLVIMLKKWVKHGVGQQLWHKTQLRIPIMGSIITTNAYAHFSRTLGTLLQNGVSVLPALGIVQKTIDNVVISGEIGKARDRVTDGASISKPLAQGKVFPRLLIDMLAVGEETGDLAGCLTHITRRYDTELDRMVKTCTTVLEPLLIVLVAMVVGGIAVCLLLPVLTLTDSLHI</sequence>
<evidence type="ECO:0000256" key="8">
    <source>
        <dbReference type="ARBA" id="ARBA00022989"/>
    </source>
</evidence>
<feature type="domain" description="Type II secretion system protein GspF" evidence="13">
    <location>
        <begin position="284"/>
        <end position="406"/>
    </location>
</feature>
<protein>
    <recommendedName>
        <fullName evidence="10">General secretion pathway protein F</fullName>
    </recommendedName>
</protein>
<keyword evidence="5" id="KW-1003">Cell membrane</keyword>
<reference evidence="14 15" key="1">
    <citation type="submission" date="2019-04" db="EMBL/GenBank/DDBJ databases">
        <authorList>
            <person name="Van Vliet M D."/>
        </authorList>
    </citation>
    <scope>NUCLEOTIDE SEQUENCE [LARGE SCALE GENOMIC DNA]</scope>
    <source>
        <strain evidence="14 15">F1</strain>
    </source>
</reference>
<feature type="transmembrane region" description="Helical" evidence="12">
    <location>
        <begin position="181"/>
        <end position="203"/>
    </location>
</feature>
<evidence type="ECO:0000256" key="10">
    <source>
        <dbReference type="ARBA" id="ARBA00030750"/>
    </source>
</evidence>
<evidence type="ECO:0000313" key="14">
    <source>
        <dbReference type="EMBL" id="VGO12967.1"/>
    </source>
</evidence>
<accession>A0A6C2TZC5</accession>
<dbReference type="PROSITE" id="PS00874">
    <property type="entry name" value="T2SP_F"/>
    <property type="match status" value="1"/>
</dbReference>
<keyword evidence="6" id="KW-0997">Cell inner membrane</keyword>
<dbReference type="InterPro" id="IPR018076">
    <property type="entry name" value="T2SS_GspF_dom"/>
</dbReference>
<evidence type="ECO:0000256" key="1">
    <source>
        <dbReference type="ARBA" id="ARBA00002684"/>
    </source>
</evidence>
<dbReference type="GO" id="GO:0005886">
    <property type="term" value="C:plasma membrane"/>
    <property type="evidence" value="ECO:0007669"/>
    <property type="project" value="UniProtKB-SubCell"/>
</dbReference>
<organism evidence="14 15">
    <name type="scientific">Pontiella desulfatans</name>
    <dbReference type="NCBI Taxonomy" id="2750659"/>
    <lineage>
        <taxon>Bacteria</taxon>
        <taxon>Pseudomonadati</taxon>
        <taxon>Kiritimatiellota</taxon>
        <taxon>Kiritimatiellia</taxon>
        <taxon>Kiritimatiellales</taxon>
        <taxon>Pontiellaceae</taxon>
        <taxon>Pontiella</taxon>
    </lineage>
</organism>
<dbReference type="FunFam" id="1.20.81.30:FF:000001">
    <property type="entry name" value="Type II secretion system protein F"/>
    <property type="match status" value="1"/>
</dbReference>
<dbReference type="InterPro" id="IPR042094">
    <property type="entry name" value="T2SS_GspF_sf"/>
</dbReference>
<dbReference type="InterPro" id="IPR001992">
    <property type="entry name" value="T2SS_GspF/T4SS_PilC_CS"/>
</dbReference>
<evidence type="ECO:0000256" key="11">
    <source>
        <dbReference type="RuleBase" id="RU003923"/>
    </source>
</evidence>
<dbReference type="AlphaFoldDB" id="A0A6C2TZC5"/>
<dbReference type="PANTHER" id="PTHR30012">
    <property type="entry name" value="GENERAL SECRETION PATHWAY PROTEIN"/>
    <property type="match status" value="1"/>
</dbReference>
<feature type="domain" description="Type II secretion system protein GspF" evidence="13">
    <location>
        <begin position="81"/>
        <end position="204"/>
    </location>
</feature>
<dbReference type="PANTHER" id="PTHR30012:SF0">
    <property type="entry name" value="TYPE II SECRETION SYSTEM PROTEIN F-RELATED"/>
    <property type="match status" value="1"/>
</dbReference>
<feature type="transmembrane region" description="Helical" evidence="12">
    <location>
        <begin position="383"/>
        <end position="408"/>
    </location>
</feature>
<dbReference type="EMBL" id="CAAHFG010000001">
    <property type="protein sequence ID" value="VGO12967.1"/>
    <property type="molecule type" value="Genomic_DNA"/>
</dbReference>
<evidence type="ECO:0000313" key="15">
    <source>
        <dbReference type="Proteomes" id="UP000366872"/>
    </source>
</evidence>
<evidence type="ECO:0000259" key="13">
    <source>
        <dbReference type="Pfam" id="PF00482"/>
    </source>
</evidence>
<proteinExistence type="inferred from homology"/>
<comment type="subcellular location">
    <subcellularLocation>
        <location evidence="2">Cell inner membrane</location>
        <topology evidence="2">Multi-pass membrane protein</topology>
    </subcellularLocation>
    <subcellularLocation>
        <location evidence="11">Cell membrane</location>
        <topology evidence="11">Multi-pass membrane protein</topology>
    </subcellularLocation>
</comment>
<comment type="similarity">
    <text evidence="3 11">Belongs to the GSP F family.</text>
</comment>
<keyword evidence="8 12" id="KW-1133">Transmembrane helix</keyword>
<dbReference type="Pfam" id="PF00482">
    <property type="entry name" value="T2SSF"/>
    <property type="match status" value="2"/>
</dbReference>
<keyword evidence="15" id="KW-1185">Reference proteome</keyword>
<gene>
    <name evidence="14" type="primary">epsF_1</name>
    <name evidence="14" type="ORF">PDESU_01521</name>
</gene>
<feature type="transmembrane region" description="Helical" evidence="12">
    <location>
        <begin position="223"/>
        <end position="249"/>
    </location>
</feature>
<name>A0A6C2TZC5_PONDE</name>
<dbReference type="Gene3D" id="1.20.81.30">
    <property type="entry name" value="Type II secretion system (T2SS), domain F"/>
    <property type="match status" value="2"/>
</dbReference>
<dbReference type="GO" id="GO:0009306">
    <property type="term" value="P:protein secretion"/>
    <property type="evidence" value="ECO:0007669"/>
    <property type="project" value="InterPro"/>
</dbReference>
<dbReference type="RefSeq" id="WP_136078588.1">
    <property type="nucleotide sequence ID" value="NZ_CAAHFG010000001.1"/>
</dbReference>
<keyword evidence="4 11" id="KW-0813">Transport</keyword>
<dbReference type="PRINTS" id="PR00812">
    <property type="entry name" value="BCTERIALGSPF"/>
</dbReference>
<dbReference type="InterPro" id="IPR003004">
    <property type="entry name" value="GspF/PilC"/>
</dbReference>
<evidence type="ECO:0000256" key="12">
    <source>
        <dbReference type="SAM" id="Phobius"/>
    </source>
</evidence>
<evidence type="ECO:0000256" key="5">
    <source>
        <dbReference type="ARBA" id="ARBA00022475"/>
    </source>
</evidence>
<evidence type="ECO:0000256" key="3">
    <source>
        <dbReference type="ARBA" id="ARBA00005745"/>
    </source>
</evidence>
<evidence type="ECO:0000256" key="9">
    <source>
        <dbReference type="ARBA" id="ARBA00023136"/>
    </source>
</evidence>
<evidence type="ECO:0000256" key="6">
    <source>
        <dbReference type="ARBA" id="ARBA00022519"/>
    </source>
</evidence>
<dbReference type="Proteomes" id="UP000366872">
    <property type="component" value="Unassembled WGS sequence"/>
</dbReference>
<evidence type="ECO:0000256" key="2">
    <source>
        <dbReference type="ARBA" id="ARBA00004429"/>
    </source>
</evidence>
<keyword evidence="9 12" id="KW-0472">Membrane</keyword>
<comment type="function">
    <text evidence="1">Component of the type II secretion system inner membrane complex required for the energy-dependent secretion of extracellular factors such as proteases and toxins from the periplasm.</text>
</comment>